<dbReference type="PANTHER" id="PTHR19328:SF13">
    <property type="entry name" value="HIPL1 PROTEIN"/>
    <property type="match status" value="1"/>
</dbReference>
<dbReference type="InterPro" id="IPR012938">
    <property type="entry name" value="Glc/Sorbosone_DH"/>
</dbReference>
<reference evidence="3 4" key="1">
    <citation type="submission" date="2019-11" db="EMBL/GenBank/DDBJ databases">
        <authorList>
            <person name="Cheng Q."/>
            <person name="Yang Z."/>
        </authorList>
    </citation>
    <scope>NUCLEOTIDE SEQUENCE [LARGE SCALE GENOMIC DNA]</scope>
    <source>
        <strain evidence="3 4">HX-22-1</strain>
    </source>
</reference>
<accession>A0A7K0FSK6</accession>
<feature type="domain" description="Glucose/Sorbosone dehydrogenase" evidence="2">
    <location>
        <begin position="42"/>
        <end position="353"/>
    </location>
</feature>
<dbReference type="PROSITE" id="PS51257">
    <property type="entry name" value="PROKAR_LIPOPROTEIN"/>
    <property type="match status" value="1"/>
</dbReference>
<dbReference type="Pfam" id="PF07995">
    <property type="entry name" value="GSDH"/>
    <property type="match status" value="1"/>
</dbReference>
<name>A0A7K0FSK6_9SPHI</name>
<dbReference type="InterPro" id="IPR011041">
    <property type="entry name" value="Quinoprot_gluc/sorb_DH_b-prop"/>
</dbReference>
<dbReference type="SUPFAM" id="SSF50952">
    <property type="entry name" value="Soluble quinoprotein glucose dehydrogenase"/>
    <property type="match status" value="1"/>
</dbReference>
<evidence type="ECO:0000256" key="1">
    <source>
        <dbReference type="SAM" id="SignalP"/>
    </source>
</evidence>
<dbReference type="RefSeq" id="WP_154288814.1">
    <property type="nucleotide sequence ID" value="NZ_WKJI01000007.1"/>
</dbReference>
<feature type="chain" id="PRO_5029774112" evidence="1">
    <location>
        <begin position="22"/>
        <end position="365"/>
    </location>
</feature>
<evidence type="ECO:0000259" key="2">
    <source>
        <dbReference type="Pfam" id="PF07995"/>
    </source>
</evidence>
<feature type="signal peptide" evidence="1">
    <location>
        <begin position="1"/>
        <end position="21"/>
    </location>
</feature>
<dbReference type="InterPro" id="IPR011042">
    <property type="entry name" value="6-blade_b-propeller_TolB-like"/>
</dbReference>
<proteinExistence type="predicted"/>
<dbReference type="EMBL" id="WKJI01000007">
    <property type="protein sequence ID" value="MRX48753.1"/>
    <property type="molecule type" value="Genomic_DNA"/>
</dbReference>
<organism evidence="3 4">
    <name type="scientific">Pedobacter puniceum</name>
    <dbReference type="NCBI Taxonomy" id="2666136"/>
    <lineage>
        <taxon>Bacteria</taxon>
        <taxon>Pseudomonadati</taxon>
        <taxon>Bacteroidota</taxon>
        <taxon>Sphingobacteriia</taxon>
        <taxon>Sphingobacteriales</taxon>
        <taxon>Sphingobacteriaceae</taxon>
        <taxon>Pedobacter</taxon>
    </lineage>
</organism>
<comment type="caution">
    <text evidence="3">The sequence shown here is derived from an EMBL/GenBank/DDBJ whole genome shotgun (WGS) entry which is preliminary data.</text>
</comment>
<dbReference type="AlphaFoldDB" id="A0A7K0FSK6"/>
<evidence type="ECO:0000313" key="3">
    <source>
        <dbReference type="EMBL" id="MRX48753.1"/>
    </source>
</evidence>
<sequence>MKYSLLSLALFFFFIACKKKAQQEEIPLTDAEFATTEMATGLSHPWEIVYGPDNHLWFTERSGKISRLEIATKQVKSLFTVPDVDARGEGGLLGMALHPNFATEPYVYIVYNYNRLGVYTEKVVRYTYNNQTLNSPLVLLDNIPAANIHNGSRLLISPDLKLFITTGDANNTALAQNKNSLAGKVLRINLNGSIPADNPSPNSAVWSFGHRNAQGLVMVNGKLYASEHGPSTDDEINLIEKDRNYGWPNVVGACDNSTENAFCTANNVATPLQTWTPTIATAGLTYYNHSSIPQWKNSLLLVTLKASKLVQLKLNDAGTAIVASQDYFGTQYGRKRAICVAPDGKVYFSTSNGTNDKIIEISRSN</sequence>
<dbReference type="Gene3D" id="2.120.10.30">
    <property type="entry name" value="TolB, C-terminal domain"/>
    <property type="match status" value="1"/>
</dbReference>
<evidence type="ECO:0000313" key="4">
    <source>
        <dbReference type="Proteomes" id="UP000462931"/>
    </source>
</evidence>
<dbReference type="Proteomes" id="UP000462931">
    <property type="component" value="Unassembled WGS sequence"/>
</dbReference>
<gene>
    <name evidence="3" type="ORF">GJJ64_16275</name>
</gene>
<keyword evidence="1" id="KW-0732">Signal</keyword>
<dbReference type="PANTHER" id="PTHR19328">
    <property type="entry name" value="HEDGEHOG-INTERACTING PROTEIN"/>
    <property type="match status" value="1"/>
</dbReference>
<protein>
    <submittedName>
        <fullName evidence="3">PQQ-dependent sugar dehydrogenase</fullName>
    </submittedName>
</protein>
<keyword evidence="4" id="KW-1185">Reference proteome</keyword>